<reference evidence="6" key="1">
    <citation type="submission" date="2016-03" db="EMBL/GenBank/DDBJ databases">
        <authorList>
            <person name="Ploux O."/>
        </authorList>
    </citation>
    <scope>NUCLEOTIDE SEQUENCE [LARGE SCALE GENOMIC DNA]</scope>
    <source>
        <strain evidence="6">UK7</strain>
    </source>
</reference>
<dbReference type="InterPro" id="IPR007219">
    <property type="entry name" value="XnlR_reg_dom"/>
</dbReference>
<feature type="compositionally biased region" description="Low complexity" evidence="3">
    <location>
        <begin position="123"/>
        <end position="135"/>
    </location>
</feature>
<keyword evidence="1" id="KW-0479">Metal-binding</keyword>
<evidence type="ECO:0000256" key="3">
    <source>
        <dbReference type="SAM" id="MobiDB-lite"/>
    </source>
</evidence>
<dbReference type="EMBL" id="FJUW01000062">
    <property type="protein sequence ID" value="CZT11504.1"/>
    <property type="molecule type" value="Genomic_DNA"/>
</dbReference>
<dbReference type="PANTHER" id="PTHR31668">
    <property type="entry name" value="GLUCOSE TRANSPORT TRANSCRIPTION REGULATOR RGT1-RELATED-RELATED"/>
    <property type="match status" value="1"/>
</dbReference>
<accession>A0A1E1LLZ9</accession>
<dbReference type="CDD" id="cd00067">
    <property type="entry name" value="GAL4"/>
    <property type="match status" value="1"/>
</dbReference>
<dbReference type="SUPFAM" id="SSF57701">
    <property type="entry name" value="Zn2/Cys6 DNA-binding domain"/>
    <property type="match status" value="1"/>
</dbReference>
<gene>
    <name evidence="5" type="ORF">RCO7_03837</name>
</gene>
<evidence type="ECO:0000313" key="6">
    <source>
        <dbReference type="Proteomes" id="UP000178129"/>
    </source>
</evidence>
<evidence type="ECO:0000259" key="4">
    <source>
        <dbReference type="PROSITE" id="PS50048"/>
    </source>
</evidence>
<dbReference type="GO" id="GO:0003677">
    <property type="term" value="F:DNA binding"/>
    <property type="evidence" value="ECO:0007669"/>
    <property type="project" value="InterPro"/>
</dbReference>
<keyword evidence="6" id="KW-1185">Reference proteome</keyword>
<dbReference type="Pfam" id="PF04082">
    <property type="entry name" value="Fungal_trans"/>
    <property type="match status" value="1"/>
</dbReference>
<dbReference type="GO" id="GO:0006351">
    <property type="term" value="P:DNA-templated transcription"/>
    <property type="evidence" value="ECO:0007669"/>
    <property type="project" value="InterPro"/>
</dbReference>
<evidence type="ECO:0000256" key="2">
    <source>
        <dbReference type="ARBA" id="ARBA00023242"/>
    </source>
</evidence>
<dbReference type="InParanoid" id="A0A1E1LLZ9"/>
<protein>
    <recommendedName>
        <fullName evidence="4">Zn(2)-C6 fungal-type domain-containing protein</fullName>
    </recommendedName>
</protein>
<feature type="domain" description="Zn(2)-C6 fungal-type" evidence="4">
    <location>
        <begin position="23"/>
        <end position="52"/>
    </location>
</feature>
<dbReference type="InterPro" id="IPR050797">
    <property type="entry name" value="Carb_Metab_Trans_Reg"/>
</dbReference>
<name>A0A1E1LLZ9_9HELO</name>
<evidence type="ECO:0000313" key="5">
    <source>
        <dbReference type="EMBL" id="CZT11504.1"/>
    </source>
</evidence>
<dbReference type="SMART" id="SM00066">
    <property type="entry name" value="GAL4"/>
    <property type="match status" value="1"/>
</dbReference>
<proteinExistence type="predicted"/>
<organism evidence="5 6">
    <name type="scientific">Rhynchosporium graminicola</name>
    <dbReference type="NCBI Taxonomy" id="2792576"/>
    <lineage>
        <taxon>Eukaryota</taxon>
        <taxon>Fungi</taxon>
        <taxon>Dikarya</taxon>
        <taxon>Ascomycota</taxon>
        <taxon>Pezizomycotina</taxon>
        <taxon>Leotiomycetes</taxon>
        <taxon>Helotiales</taxon>
        <taxon>Ploettnerulaceae</taxon>
        <taxon>Rhynchosporium</taxon>
    </lineage>
</organism>
<sequence length="675" mass="74870">MTPGASSPSSSSRATSATSVKRACDACKVRKVRCSRTPPCSNCIAIETSCTFNRLRGTRGPRKLRAKTLQQIAESQRLARDQAPSIEREEDAQWNPVSPAGSNPEASFDPPTPRAPTMRDRQLQSQPPQLVVSPQAAVQSSMPLEHTPTPIATLILHLCVYRLRMFPLWPIVAVEDLMAALQKDSGNMEAYALANSIAAATIVQLKLDPLRNSAEIVTVENMEREVQRVISMGTVKLTLGRLRVAFFLHVYYENLEAGGSKSLLHLREAITMAHLMKLHKESSYQGLSLDEQQFRKRVVWQLFVTERNVAVLHNLPVCLKFSVAFPLMEYDKEVSILPAFQKLVSLYWIFDRSGAIDLIQDSILDMSNSQAIDQDRLSLLQKELEEVSIDPRATNDVQVADFFVARAWMCSLVWRISTRCGVEMQSSESLPFSSDIYPIHVAKELLAVMTHLPTAAIETLGSSMAFKIHDIASSVLDTISNCAGARSSGVVPNEVTPRQIIDQLLGSMSSCHGGNDMLIEKFRNRLSAIDSRPQTTSDGHRNVARTRPSATNGTQCSQLVGSIPITQIPRFEIPAMDGSSDMPSPTGIDVPPDLSLEPRQHQPNMSFRWEDIAAGTQMEFGVDFNDDGQAATFDNFWRNSIGNNDRPSDQRLGKCPNGFEASEIHKRAKYYGHYV</sequence>
<dbReference type="CDD" id="cd12148">
    <property type="entry name" value="fungal_TF_MHR"/>
    <property type="match status" value="1"/>
</dbReference>
<dbReference type="AlphaFoldDB" id="A0A1E1LLZ9"/>
<dbReference type="PROSITE" id="PS50048">
    <property type="entry name" value="ZN2_CY6_FUNGAL_2"/>
    <property type="match status" value="1"/>
</dbReference>
<dbReference type="InterPro" id="IPR001138">
    <property type="entry name" value="Zn2Cys6_DnaBD"/>
</dbReference>
<dbReference type="PANTHER" id="PTHR31668:SF28">
    <property type="entry name" value="ZN(II)2CYS6 TRANSCRIPTION FACTOR (EUROFUNG)"/>
    <property type="match status" value="1"/>
</dbReference>
<evidence type="ECO:0000256" key="1">
    <source>
        <dbReference type="ARBA" id="ARBA00022723"/>
    </source>
</evidence>
<dbReference type="GO" id="GO:0008270">
    <property type="term" value="F:zinc ion binding"/>
    <property type="evidence" value="ECO:0007669"/>
    <property type="project" value="InterPro"/>
</dbReference>
<dbReference type="GO" id="GO:0000981">
    <property type="term" value="F:DNA-binding transcription factor activity, RNA polymerase II-specific"/>
    <property type="evidence" value="ECO:0007669"/>
    <property type="project" value="InterPro"/>
</dbReference>
<dbReference type="PROSITE" id="PS00463">
    <property type="entry name" value="ZN2_CY6_FUNGAL_1"/>
    <property type="match status" value="1"/>
</dbReference>
<feature type="region of interest" description="Disordered" evidence="3">
    <location>
        <begin position="75"/>
        <end position="135"/>
    </location>
</feature>
<dbReference type="Proteomes" id="UP000178129">
    <property type="component" value="Unassembled WGS sequence"/>
</dbReference>
<dbReference type="Pfam" id="PF00172">
    <property type="entry name" value="Zn_clus"/>
    <property type="match status" value="1"/>
</dbReference>
<keyword evidence="2" id="KW-0539">Nucleus</keyword>
<feature type="region of interest" description="Disordered" evidence="3">
    <location>
        <begin position="531"/>
        <end position="553"/>
    </location>
</feature>
<comment type="caution">
    <text evidence="5">The sequence shown here is derived from an EMBL/GenBank/DDBJ whole genome shotgun (WGS) entry which is preliminary data.</text>
</comment>
<dbReference type="InterPro" id="IPR036864">
    <property type="entry name" value="Zn2-C6_fun-type_DNA-bd_sf"/>
</dbReference>
<dbReference type="Gene3D" id="4.10.240.10">
    <property type="entry name" value="Zn(2)-C6 fungal-type DNA-binding domain"/>
    <property type="match status" value="1"/>
</dbReference>